<sequence length="91" mass="9545">MKKLYKLGLASVLALSLAACSSGGTTEEPTDDEQIEDVTGLDDVETDENDSVPTTGDGIDEEDAEDADAETDADADDAETDADADTEEEEQ</sequence>
<evidence type="ECO:0008006" key="5">
    <source>
        <dbReference type="Google" id="ProtNLM"/>
    </source>
</evidence>
<evidence type="ECO:0000256" key="1">
    <source>
        <dbReference type="SAM" id="MobiDB-lite"/>
    </source>
</evidence>
<feature type="signal peptide" evidence="2">
    <location>
        <begin position="1"/>
        <end position="21"/>
    </location>
</feature>
<accession>A0A419SM70</accession>
<protein>
    <recommendedName>
        <fullName evidence="5">DNA primase</fullName>
    </recommendedName>
</protein>
<evidence type="ECO:0000313" key="3">
    <source>
        <dbReference type="EMBL" id="RKD25082.1"/>
    </source>
</evidence>
<gene>
    <name evidence="3" type="ORF">BEP19_04480</name>
</gene>
<dbReference type="PROSITE" id="PS51257">
    <property type="entry name" value="PROKAR_LIPOPROTEIN"/>
    <property type="match status" value="1"/>
</dbReference>
<proteinExistence type="predicted"/>
<feature type="chain" id="PRO_5038415810" description="DNA primase" evidence="2">
    <location>
        <begin position="22"/>
        <end position="91"/>
    </location>
</feature>
<keyword evidence="4" id="KW-1185">Reference proteome</keyword>
<evidence type="ECO:0000313" key="4">
    <source>
        <dbReference type="Proteomes" id="UP000284219"/>
    </source>
</evidence>
<feature type="compositionally biased region" description="Acidic residues" evidence="1">
    <location>
        <begin position="28"/>
        <end position="50"/>
    </location>
</feature>
<evidence type="ECO:0000256" key="2">
    <source>
        <dbReference type="SAM" id="SignalP"/>
    </source>
</evidence>
<organism evidence="3 4">
    <name type="scientific">Ammoniphilus oxalaticus</name>
    <dbReference type="NCBI Taxonomy" id="66863"/>
    <lineage>
        <taxon>Bacteria</taxon>
        <taxon>Bacillati</taxon>
        <taxon>Bacillota</taxon>
        <taxon>Bacilli</taxon>
        <taxon>Bacillales</taxon>
        <taxon>Paenibacillaceae</taxon>
        <taxon>Aneurinibacillus group</taxon>
        <taxon>Ammoniphilus</taxon>
    </lineage>
</organism>
<dbReference type="AlphaFoldDB" id="A0A419SM70"/>
<feature type="region of interest" description="Disordered" evidence="1">
    <location>
        <begin position="21"/>
        <end position="91"/>
    </location>
</feature>
<keyword evidence="2" id="KW-0732">Signal</keyword>
<name>A0A419SM70_9BACL</name>
<reference evidence="3 4" key="1">
    <citation type="submission" date="2016-08" db="EMBL/GenBank/DDBJ databases">
        <title>Novel Firmicute Genomes.</title>
        <authorList>
            <person name="Poppleton D.I."/>
            <person name="Gribaldo S."/>
        </authorList>
    </citation>
    <scope>NUCLEOTIDE SEQUENCE [LARGE SCALE GENOMIC DNA]</scope>
    <source>
        <strain evidence="3 4">RAOx-1</strain>
    </source>
</reference>
<dbReference type="Proteomes" id="UP000284219">
    <property type="component" value="Unassembled WGS sequence"/>
</dbReference>
<dbReference type="RefSeq" id="WP_120188902.1">
    <property type="nucleotide sequence ID" value="NZ_MCHY01000007.1"/>
</dbReference>
<dbReference type="EMBL" id="MCHY01000007">
    <property type="protein sequence ID" value="RKD25082.1"/>
    <property type="molecule type" value="Genomic_DNA"/>
</dbReference>
<comment type="caution">
    <text evidence="3">The sequence shown here is derived from an EMBL/GenBank/DDBJ whole genome shotgun (WGS) entry which is preliminary data.</text>
</comment>
<feature type="compositionally biased region" description="Acidic residues" evidence="1">
    <location>
        <begin position="58"/>
        <end position="91"/>
    </location>
</feature>